<dbReference type="PROSITE" id="PS50157">
    <property type="entry name" value="ZINC_FINGER_C2H2_2"/>
    <property type="match status" value="1"/>
</dbReference>
<evidence type="ECO:0000256" key="6">
    <source>
        <dbReference type="ARBA" id="ARBA00023242"/>
    </source>
</evidence>
<dbReference type="GO" id="GO:0008270">
    <property type="term" value="F:zinc ion binding"/>
    <property type="evidence" value="ECO:0007669"/>
    <property type="project" value="UniProtKB-KW"/>
</dbReference>
<evidence type="ECO:0000313" key="9">
    <source>
        <dbReference type="Ensembl" id="ENSGWIP00000028714.1"/>
    </source>
</evidence>
<dbReference type="AlphaFoldDB" id="A0A8C5GDK5"/>
<protein>
    <recommendedName>
        <fullName evidence="8">C2H2-type domain-containing protein</fullName>
    </recommendedName>
</protein>
<keyword evidence="6" id="KW-0539">Nucleus</keyword>
<dbReference type="Pfam" id="PF00096">
    <property type="entry name" value="zf-C2H2"/>
    <property type="match status" value="1"/>
</dbReference>
<keyword evidence="10" id="KW-1185">Reference proteome</keyword>
<reference evidence="9" key="2">
    <citation type="submission" date="2025-08" db="UniProtKB">
        <authorList>
            <consortium name="Ensembl"/>
        </authorList>
    </citation>
    <scope>IDENTIFICATION</scope>
</reference>
<evidence type="ECO:0000256" key="3">
    <source>
        <dbReference type="ARBA" id="ARBA00022737"/>
    </source>
</evidence>
<dbReference type="Proteomes" id="UP000694680">
    <property type="component" value="Chromosome 13"/>
</dbReference>
<comment type="subcellular location">
    <subcellularLocation>
        <location evidence="1">Nucleus</location>
    </subcellularLocation>
</comment>
<reference evidence="9" key="3">
    <citation type="submission" date="2025-09" db="UniProtKB">
        <authorList>
            <consortium name="Ensembl"/>
        </authorList>
    </citation>
    <scope>IDENTIFICATION</scope>
</reference>
<evidence type="ECO:0000256" key="2">
    <source>
        <dbReference type="ARBA" id="ARBA00022723"/>
    </source>
</evidence>
<dbReference type="InterPro" id="IPR036236">
    <property type="entry name" value="Znf_C2H2_sf"/>
</dbReference>
<dbReference type="PANTHER" id="PTHR24394">
    <property type="entry name" value="ZINC FINGER PROTEIN"/>
    <property type="match status" value="1"/>
</dbReference>
<dbReference type="Gene3D" id="3.30.160.60">
    <property type="entry name" value="Classic Zinc Finger"/>
    <property type="match status" value="2"/>
</dbReference>
<organism evidence="9 10">
    <name type="scientific">Gouania willdenowi</name>
    <name type="common">Blunt-snouted clingfish</name>
    <name type="synonym">Lepadogaster willdenowi</name>
    <dbReference type="NCBI Taxonomy" id="441366"/>
    <lineage>
        <taxon>Eukaryota</taxon>
        <taxon>Metazoa</taxon>
        <taxon>Chordata</taxon>
        <taxon>Craniata</taxon>
        <taxon>Vertebrata</taxon>
        <taxon>Euteleostomi</taxon>
        <taxon>Actinopterygii</taxon>
        <taxon>Neopterygii</taxon>
        <taxon>Teleostei</taxon>
        <taxon>Neoteleostei</taxon>
        <taxon>Acanthomorphata</taxon>
        <taxon>Ovalentaria</taxon>
        <taxon>Blenniimorphae</taxon>
        <taxon>Blenniiformes</taxon>
        <taxon>Gobiesocoidei</taxon>
        <taxon>Gobiesocidae</taxon>
        <taxon>Gobiesocinae</taxon>
        <taxon>Gouania</taxon>
    </lineage>
</organism>
<keyword evidence="5" id="KW-0862">Zinc</keyword>
<evidence type="ECO:0000259" key="8">
    <source>
        <dbReference type="PROSITE" id="PS50157"/>
    </source>
</evidence>
<accession>A0A8C5GDK5</accession>
<sequence>MNCGKRFYRAHGLKLHERVHTGERPFKCLTCGKSFNQAVSYISESSVSNKGPTSI</sequence>
<name>A0A8C5GDK5_GOUWI</name>
<dbReference type="PANTHER" id="PTHR24394:SF44">
    <property type="entry name" value="ZINC FINGER PROTEIN 271-LIKE"/>
    <property type="match status" value="1"/>
</dbReference>
<dbReference type="SUPFAM" id="SSF57667">
    <property type="entry name" value="beta-beta-alpha zinc fingers"/>
    <property type="match status" value="1"/>
</dbReference>
<keyword evidence="2" id="KW-0479">Metal-binding</keyword>
<evidence type="ECO:0000256" key="1">
    <source>
        <dbReference type="ARBA" id="ARBA00004123"/>
    </source>
</evidence>
<evidence type="ECO:0000256" key="7">
    <source>
        <dbReference type="PROSITE-ProRule" id="PRU00042"/>
    </source>
</evidence>
<keyword evidence="3" id="KW-0677">Repeat</keyword>
<evidence type="ECO:0000313" key="10">
    <source>
        <dbReference type="Proteomes" id="UP000694680"/>
    </source>
</evidence>
<dbReference type="FunFam" id="3.30.160.60:FF:000176">
    <property type="entry name" value="zinc finger protein 70"/>
    <property type="match status" value="1"/>
</dbReference>
<dbReference type="Ensembl" id="ENSGWIT00000031312.1">
    <property type="protein sequence ID" value="ENSGWIP00000028714.1"/>
    <property type="gene ID" value="ENSGWIG00000014970.1"/>
</dbReference>
<keyword evidence="4 7" id="KW-0863">Zinc-finger</keyword>
<dbReference type="GO" id="GO:0005634">
    <property type="term" value="C:nucleus"/>
    <property type="evidence" value="ECO:0007669"/>
    <property type="project" value="UniProtKB-SubCell"/>
</dbReference>
<dbReference type="InterPro" id="IPR013087">
    <property type="entry name" value="Znf_C2H2_type"/>
</dbReference>
<feature type="domain" description="C2H2-type" evidence="8">
    <location>
        <begin position="1"/>
        <end position="25"/>
    </location>
</feature>
<evidence type="ECO:0000256" key="4">
    <source>
        <dbReference type="ARBA" id="ARBA00022771"/>
    </source>
</evidence>
<dbReference type="GO" id="GO:0000981">
    <property type="term" value="F:DNA-binding transcription factor activity, RNA polymerase II-specific"/>
    <property type="evidence" value="ECO:0007669"/>
    <property type="project" value="TreeGrafter"/>
</dbReference>
<proteinExistence type="predicted"/>
<evidence type="ECO:0000256" key="5">
    <source>
        <dbReference type="ARBA" id="ARBA00022833"/>
    </source>
</evidence>
<reference evidence="9" key="1">
    <citation type="submission" date="2020-06" db="EMBL/GenBank/DDBJ databases">
        <authorList>
            <consortium name="Wellcome Sanger Institute Data Sharing"/>
        </authorList>
    </citation>
    <scope>NUCLEOTIDE SEQUENCE [LARGE SCALE GENOMIC DNA]</scope>
</reference>